<dbReference type="Pfam" id="PF21248">
    <property type="entry name" value="SoFic-like_C"/>
    <property type="match status" value="1"/>
</dbReference>
<reference evidence="5" key="1">
    <citation type="submission" date="2022-11" db="EMBL/GenBank/DDBJ databases">
        <title>Dyadobacter pollutisoli sp. nov., isolated from plastic dumped soil.</title>
        <authorList>
            <person name="Kim J.M."/>
            <person name="Kim K.R."/>
            <person name="Lee J.K."/>
            <person name="Hao L."/>
            <person name="Jeon C.O."/>
        </authorList>
    </citation>
    <scope>NUCLEOTIDE SEQUENCE</scope>
    <source>
        <strain evidence="5">U1</strain>
    </source>
</reference>
<accession>A0A9E8NF29</accession>
<feature type="binding site" evidence="1">
    <location>
        <position position="251"/>
    </location>
    <ligand>
        <name>ATP</name>
        <dbReference type="ChEBI" id="CHEBI:30616"/>
    </ligand>
</feature>
<feature type="binding site" evidence="1">
    <location>
        <position position="74"/>
    </location>
    <ligand>
        <name>ATP</name>
        <dbReference type="ChEBI" id="CHEBI:30616"/>
    </ligand>
</feature>
<feature type="active site" evidence="2">
    <location>
        <position position="209"/>
    </location>
</feature>
<dbReference type="Gene3D" id="1.10.3290.10">
    <property type="entry name" value="Fido-like domain"/>
    <property type="match status" value="1"/>
</dbReference>
<feature type="binding site" evidence="3">
    <location>
        <begin position="251"/>
        <end position="252"/>
    </location>
    <ligand>
        <name>ATP</name>
        <dbReference type="ChEBI" id="CHEBI:30616"/>
    </ligand>
</feature>
<evidence type="ECO:0000256" key="2">
    <source>
        <dbReference type="PIRSR" id="PIRSR640198-1"/>
    </source>
</evidence>
<dbReference type="GO" id="GO:0005524">
    <property type="term" value="F:ATP binding"/>
    <property type="evidence" value="ECO:0007669"/>
    <property type="project" value="UniProtKB-KW"/>
</dbReference>
<dbReference type="Pfam" id="PF02661">
    <property type="entry name" value="Fic"/>
    <property type="match status" value="1"/>
</dbReference>
<keyword evidence="1" id="KW-0547">Nucleotide-binding</keyword>
<dbReference type="PANTHER" id="PTHR13504">
    <property type="entry name" value="FIDO DOMAIN-CONTAINING PROTEIN DDB_G0283145"/>
    <property type="match status" value="1"/>
</dbReference>
<dbReference type="InterPro" id="IPR040198">
    <property type="entry name" value="Fido_containing"/>
</dbReference>
<evidence type="ECO:0000256" key="3">
    <source>
        <dbReference type="PIRSR" id="PIRSR640198-2"/>
    </source>
</evidence>
<dbReference type="InterPro" id="IPR036597">
    <property type="entry name" value="Fido-like_dom_sf"/>
</dbReference>
<dbReference type="PROSITE" id="PS51459">
    <property type="entry name" value="FIDO"/>
    <property type="match status" value="1"/>
</dbReference>
<dbReference type="InterPro" id="IPR048770">
    <property type="entry name" value="SoFic-like_C"/>
</dbReference>
<dbReference type="InterPro" id="IPR025758">
    <property type="entry name" value="Fic/DOC_N"/>
</dbReference>
<evidence type="ECO:0000313" key="6">
    <source>
        <dbReference type="Proteomes" id="UP001164653"/>
    </source>
</evidence>
<feature type="binding site" evidence="1">
    <location>
        <position position="209"/>
    </location>
    <ligand>
        <name>ATP</name>
        <dbReference type="ChEBI" id="CHEBI:30616"/>
    </ligand>
</feature>
<dbReference type="PANTHER" id="PTHR13504:SF35">
    <property type="entry name" value="PROTEIN ADENYLYLTRANSFERASE SOFIC"/>
    <property type="match status" value="1"/>
</dbReference>
<name>A0A9E8NF29_9BACT</name>
<organism evidence="5 6">
    <name type="scientific">Dyadobacter pollutisoli</name>
    <dbReference type="NCBI Taxonomy" id="2910158"/>
    <lineage>
        <taxon>Bacteria</taxon>
        <taxon>Pseudomonadati</taxon>
        <taxon>Bacteroidota</taxon>
        <taxon>Cytophagia</taxon>
        <taxon>Cytophagales</taxon>
        <taxon>Spirosomataceae</taxon>
        <taxon>Dyadobacter</taxon>
    </lineage>
</organism>
<dbReference type="PIRSF" id="PIRSF038925">
    <property type="entry name" value="AMP-prot_trans"/>
    <property type="match status" value="1"/>
</dbReference>
<evidence type="ECO:0000256" key="1">
    <source>
        <dbReference type="PIRSR" id="PIRSR038925-1"/>
    </source>
</evidence>
<evidence type="ECO:0000259" key="4">
    <source>
        <dbReference type="PROSITE" id="PS51459"/>
    </source>
</evidence>
<gene>
    <name evidence="5" type="ORF">ON006_05390</name>
</gene>
<proteinExistence type="predicted"/>
<dbReference type="SUPFAM" id="SSF140931">
    <property type="entry name" value="Fic-like"/>
    <property type="match status" value="1"/>
</dbReference>
<feature type="domain" description="Fido" evidence="4">
    <location>
        <begin position="122"/>
        <end position="273"/>
    </location>
</feature>
<keyword evidence="6" id="KW-1185">Reference proteome</keyword>
<dbReference type="AlphaFoldDB" id="A0A9E8NF29"/>
<dbReference type="EMBL" id="CP112998">
    <property type="protein sequence ID" value="WAC13391.1"/>
    <property type="molecule type" value="Genomic_DNA"/>
</dbReference>
<feature type="binding site" evidence="3">
    <location>
        <begin position="213"/>
        <end position="220"/>
    </location>
    <ligand>
        <name>ATP</name>
        <dbReference type="ChEBI" id="CHEBI:30616"/>
    </ligand>
</feature>
<feature type="binding site" evidence="1">
    <location>
        <begin position="214"/>
        <end position="220"/>
    </location>
    <ligand>
        <name>ATP</name>
        <dbReference type="ChEBI" id="CHEBI:30616"/>
    </ligand>
</feature>
<dbReference type="RefSeq" id="WP_244819498.1">
    <property type="nucleotide sequence ID" value="NZ_CP112998.1"/>
</dbReference>
<evidence type="ECO:0000313" key="5">
    <source>
        <dbReference type="EMBL" id="WAC13391.1"/>
    </source>
</evidence>
<dbReference type="Proteomes" id="UP001164653">
    <property type="component" value="Chromosome"/>
</dbReference>
<sequence>MPYTLNPDRAQPWNGLPELPIGEEHYKTLDVYEQLVNSKAAIARLQGRSAAIPNQGMLINTISLQEAKASSAVENIFTTDDELYKAFSDNPNQVQQGPSKEVLHYRESLWEGYHYLKQSRTFNREYLELIYKKITGETDGIRKPFAQIYIKQGGTGPNAGTAIYTPPRGAGIVEAKIDNLLLFMNDDDQFNTDPLIKMAIGHLQFEAIHPFRDGNGRTGRIFNIHYLVEKGLLDLPILFLSKYILEHKEDYYHALASVTQRASWQNWIIYMLKAVEVTANDTYYKINDIISTKDAILDEVRSETDIARPEALVDVIFTNPFTKVRHFTEKGIFAENTARSYLKKLTDMGIVEMKSIGGNHYFVNLELHRILSE</sequence>
<keyword evidence="1" id="KW-0067">ATP-binding</keyword>
<dbReference type="KEGG" id="dpf:ON006_05390"/>
<dbReference type="Pfam" id="PF13784">
    <property type="entry name" value="Fic_N"/>
    <property type="match status" value="1"/>
</dbReference>
<dbReference type="InterPro" id="IPR003812">
    <property type="entry name" value="Fido"/>
</dbReference>
<protein>
    <submittedName>
        <fullName evidence="5">Fic family protein</fullName>
    </submittedName>
</protein>
<dbReference type="InterPro" id="IPR026287">
    <property type="entry name" value="SoFic-like"/>
</dbReference>